<protein>
    <submittedName>
        <fullName evidence="1">Phosphoserine phosphatase 1</fullName>
        <ecNumber evidence="1">3.1.3.3</ecNumber>
    </submittedName>
</protein>
<dbReference type="RefSeq" id="WP_030237697.1">
    <property type="nucleotide sequence ID" value="NZ_CP024985.1"/>
</dbReference>
<dbReference type="SMART" id="SM00855">
    <property type="entry name" value="PGAM"/>
    <property type="match status" value="1"/>
</dbReference>
<proteinExistence type="predicted"/>
<dbReference type="InterPro" id="IPR050275">
    <property type="entry name" value="PGM_Phosphatase"/>
</dbReference>
<reference evidence="1 2" key="1">
    <citation type="submission" date="2017-11" db="EMBL/GenBank/DDBJ databases">
        <title>Complete genome sequence of Streptomyces lavendulae subsp. lavendulae CCM 3239 (formerly 'Streptomyces aureofaciens CCM 3239'), the producer of the angucycline-type antibiotic auricin.</title>
        <authorList>
            <person name="Busche T."/>
            <person name="Novakova R."/>
            <person name="Al'Dilaimi A."/>
            <person name="Homerova D."/>
            <person name="Feckova L."/>
            <person name="Rezuchova B."/>
            <person name="Mingyar E."/>
            <person name="Csolleiova D."/>
            <person name="Bekeova C."/>
            <person name="Winkler A."/>
            <person name="Sevcikova B."/>
            <person name="Kalinowski J."/>
            <person name="Kormanec J."/>
            <person name="Ruckert C."/>
        </authorList>
    </citation>
    <scope>NUCLEOTIDE SEQUENCE [LARGE SCALE GENOMIC DNA]</scope>
    <source>
        <strain evidence="1 2">CCM 3239</strain>
    </source>
</reference>
<evidence type="ECO:0000313" key="1">
    <source>
        <dbReference type="EMBL" id="ATZ23678.1"/>
    </source>
</evidence>
<dbReference type="InterPro" id="IPR029033">
    <property type="entry name" value="His_PPase_superfam"/>
</dbReference>
<dbReference type="Proteomes" id="UP000231791">
    <property type="component" value="Chromosome"/>
</dbReference>
<dbReference type="Gene3D" id="3.40.50.1240">
    <property type="entry name" value="Phosphoglycerate mutase-like"/>
    <property type="match status" value="1"/>
</dbReference>
<dbReference type="SUPFAM" id="SSF53254">
    <property type="entry name" value="Phosphoglycerate mutase-like"/>
    <property type="match status" value="1"/>
</dbReference>
<dbReference type="InterPro" id="IPR013078">
    <property type="entry name" value="His_Pase_superF_clade-1"/>
</dbReference>
<dbReference type="GO" id="GO:0016791">
    <property type="term" value="F:phosphatase activity"/>
    <property type="evidence" value="ECO:0007669"/>
    <property type="project" value="TreeGrafter"/>
</dbReference>
<dbReference type="GO" id="GO:0005737">
    <property type="term" value="C:cytoplasm"/>
    <property type="evidence" value="ECO:0007669"/>
    <property type="project" value="TreeGrafter"/>
</dbReference>
<keyword evidence="2" id="KW-1185">Reference proteome</keyword>
<dbReference type="Pfam" id="PF00300">
    <property type="entry name" value="His_Phos_1"/>
    <property type="match status" value="1"/>
</dbReference>
<dbReference type="PANTHER" id="PTHR48100:SF1">
    <property type="entry name" value="HISTIDINE PHOSPHATASE FAMILY PROTEIN-RELATED"/>
    <property type="match status" value="1"/>
</dbReference>
<keyword evidence="1" id="KW-0378">Hydrolase</keyword>
<dbReference type="GeneID" id="49389100"/>
<dbReference type="EC" id="3.1.3.3" evidence="1"/>
<dbReference type="EMBL" id="CP024985">
    <property type="protein sequence ID" value="ATZ23678.1"/>
    <property type="molecule type" value="Genomic_DNA"/>
</dbReference>
<dbReference type="AlphaFoldDB" id="A0A2K8PB39"/>
<dbReference type="CDD" id="cd07067">
    <property type="entry name" value="HP_PGM_like"/>
    <property type="match status" value="1"/>
</dbReference>
<name>A0A2K8PB39_STRLA</name>
<evidence type="ECO:0000313" key="2">
    <source>
        <dbReference type="Proteomes" id="UP000231791"/>
    </source>
</evidence>
<accession>A0A2K8PB39</accession>
<organism evidence="1 2">
    <name type="scientific">Streptomyces lavendulae subsp. lavendulae</name>
    <dbReference type="NCBI Taxonomy" id="58340"/>
    <lineage>
        <taxon>Bacteria</taxon>
        <taxon>Bacillati</taxon>
        <taxon>Actinomycetota</taxon>
        <taxon>Actinomycetes</taxon>
        <taxon>Kitasatosporales</taxon>
        <taxon>Streptomycetaceae</taxon>
        <taxon>Streptomyces</taxon>
    </lineage>
</organism>
<dbReference type="OrthoDB" id="5296884at2"/>
<dbReference type="PANTHER" id="PTHR48100">
    <property type="entry name" value="BROAD-SPECIFICITY PHOSPHATASE YOR283W-RELATED"/>
    <property type="match status" value="1"/>
</dbReference>
<dbReference type="KEGG" id="slx:SLAV_09045"/>
<sequence length="200" mass="22009">MQLILARHGRTESNALHRFPLSPAVPLDRTGIEQVRCTGQQIADSGFHPTAIHASDAERTLQTARLLRDLIAPELPVTPQPGLRELDWGLLRGRSTLSGPSGDAEYTRWQQDPLRRLPGGESLADVQARATPLLERLIADGRPALVVSHAVTLTVLTAWLRGWDLIETWQSHRAHLPTGGYRRLELTGPPGLPHPLPVSQ</sequence>
<gene>
    <name evidence="1" type="primary">pspA1</name>
    <name evidence="1" type="ORF">SLAV_09045</name>
</gene>